<dbReference type="KEGG" id="muo:115470585"/>
<comment type="subcellular location">
    <subcellularLocation>
        <location evidence="1">Secreted</location>
    </subcellularLocation>
</comment>
<dbReference type="CTD" id="3624"/>
<dbReference type="PROSITE" id="PS51362">
    <property type="entry name" value="TGF_BETA_2"/>
    <property type="match status" value="1"/>
</dbReference>
<dbReference type="GO" id="GO:0005615">
    <property type="term" value="C:extracellular space"/>
    <property type="evidence" value="ECO:0007669"/>
    <property type="project" value="TreeGrafter"/>
</dbReference>
<dbReference type="InParanoid" id="A0A6P7Y3P0"/>
<evidence type="ECO:0000256" key="3">
    <source>
        <dbReference type="ARBA" id="ARBA00014111"/>
    </source>
</evidence>
<dbReference type="RefSeq" id="XP_030059726.1">
    <property type="nucleotide sequence ID" value="XM_030203866.1"/>
</dbReference>
<organism evidence="18 19">
    <name type="scientific">Microcaecilia unicolor</name>
    <dbReference type="NCBI Taxonomy" id="1415580"/>
    <lineage>
        <taxon>Eukaryota</taxon>
        <taxon>Metazoa</taxon>
        <taxon>Chordata</taxon>
        <taxon>Craniata</taxon>
        <taxon>Vertebrata</taxon>
        <taxon>Euteleostomi</taxon>
        <taxon>Amphibia</taxon>
        <taxon>Gymnophiona</taxon>
        <taxon>Siphonopidae</taxon>
        <taxon>Microcaecilia</taxon>
    </lineage>
</organism>
<keyword evidence="5" id="KW-0372">Hormone</keyword>
<feature type="chain" id="PRO_5027951904" description="Inhibin beta A chain" evidence="16">
    <location>
        <begin position="21"/>
        <end position="424"/>
    </location>
</feature>
<dbReference type="InterPro" id="IPR015615">
    <property type="entry name" value="TGF-beta-rel"/>
</dbReference>
<evidence type="ECO:0000259" key="17">
    <source>
        <dbReference type="PROSITE" id="PS51362"/>
    </source>
</evidence>
<evidence type="ECO:0000256" key="8">
    <source>
        <dbReference type="ARBA" id="ARBA00023157"/>
    </source>
</evidence>
<dbReference type="Proteomes" id="UP000515156">
    <property type="component" value="Chromosome 1"/>
</dbReference>
<comment type="function">
    <text evidence="12">Inhibin A is a dimer of alpha/INHA and beta-A/INHBA that functions as a feedback regulator in the hypothalamic-pituitary-gonadal (HPG) axis. Inhibits the secretion of FSH from the anterior pituitary gland by acting on pituitary gonadotrope cells. Antagonizes activin A by binding to the proteoglycan, betaglycan, and forming a stable complex with and, thereby, sequestering type II activin receptors while excluding type I receptor.</text>
</comment>
<name>A0A6P7Y3P0_9AMPH</name>
<feature type="region of interest" description="Disordered" evidence="15">
    <location>
        <begin position="254"/>
        <end position="287"/>
    </location>
</feature>
<dbReference type="PANTHER" id="PTHR11848:SF133">
    <property type="entry name" value="INHIBIN BETA A CHAIN"/>
    <property type="match status" value="1"/>
</dbReference>
<evidence type="ECO:0000256" key="13">
    <source>
        <dbReference type="ARBA" id="ARBA00064700"/>
    </source>
</evidence>
<dbReference type="CDD" id="cd19404">
    <property type="entry name" value="TGF_beta_INHBA"/>
    <property type="match status" value="1"/>
</dbReference>
<keyword evidence="4" id="KW-0964">Secreted</keyword>
<comment type="subunit">
    <text evidence="13">Dimeric, linked by one or more disulfide bonds. Inhibin A is a dimer of alpha/INHA and beta-A/INHBA. Activin A is a homodimer of beta-A/INHBA. Activin AB is a dimer of beta-A/INHBA and beta-B/INHBB. Interacts with FST and FSTL3; these interactions prevent activin A interaction to its type II receptor. Activin A interacts with ACVR2A. Activin A interacts with BMPR2. Inhibin A interacts with ACVR1; this interaction creates a non-signaling complex (NSC) that inhibits ACVR1-mediated BMP signaling. Inhibin A interacts with ACVR2A.</text>
</comment>
<dbReference type="Pfam" id="PF00688">
    <property type="entry name" value="TGFb_propeptide"/>
    <property type="match status" value="1"/>
</dbReference>
<dbReference type="AlphaFoldDB" id="A0A6P7Y3P0"/>
<evidence type="ECO:0000256" key="2">
    <source>
        <dbReference type="ARBA" id="ARBA00006656"/>
    </source>
</evidence>
<comment type="similarity">
    <text evidence="2 14">Belongs to the TGF-beta family.</text>
</comment>
<keyword evidence="9" id="KW-0325">Glycoprotein</keyword>
<feature type="domain" description="TGF-beta family profile" evidence="17">
    <location>
        <begin position="305"/>
        <end position="424"/>
    </location>
</feature>
<evidence type="ECO:0000313" key="19">
    <source>
        <dbReference type="RefSeq" id="XP_030059726.1"/>
    </source>
</evidence>
<evidence type="ECO:0000256" key="15">
    <source>
        <dbReference type="SAM" id="MobiDB-lite"/>
    </source>
</evidence>
<evidence type="ECO:0000256" key="11">
    <source>
        <dbReference type="ARBA" id="ARBA00053188"/>
    </source>
</evidence>
<gene>
    <name evidence="19" type="primary">INHBA</name>
</gene>
<dbReference type="Gene3D" id="2.10.90.10">
    <property type="entry name" value="Cystine-knot cytokines"/>
    <property type="match status" value="1"/>
</dbReference>
<evidence type="ECO:0000256" key="10">
    <source>
        <dbReference type="ARBA" id="ARBA00032434"/>
    </source>
</evidence>
<accession>A0A6P7Y3P0</accession>
<evidence type="ECO:0000256" key="12">
    <source>
        <dbReference type="ARBA" id="ARBA00056675"/>
    </source>
</evidence>
<dbReference type="OrthoDB" id="6516235at2759"/>
<evidence type="ECO:0000256" key="1">
    <source>
        <dbReference type="ARBA" id="ARBA00004613"/>
    </source>
</evidence>
<dbReference type="GO" id="GO:0005179">
    <property type="term" value="F:hormone activity"/>
    <property type="evidence" value="ECO:0007669"/>
    <property type="project" value="UniProtKB-KW"/>
</dbReference>
<dbReference type="GO" id="GO:0045944">
    <property type="term" value="P:positive regulation of transcription by RNA polymerase II"/>
    <property type="evidence" value="ECO:0007669"/>
    <property type="project" value="UniProtKB-ARBA"/>
</dbReference>
<dbReference type="FunFam" id="2.60.120.970:FF:000007">
    <property type="entry name" value="Inhibin beta A chain"/>
    <property type="match status" value="1"/>
</dbReference>
<dbReference type="SUPFAM" id="SSF57501">
    <property type="entry name" value="Cystine-knot cytokines"/>
    <property type="match status" value="1"/>
</dbReference>
<evidence type="ECO:0000256" key="7">
    <source>
        <dbReference type="ARBA" id="ARBA00023030"/>
    </source>
</evidence>
<evidence type="ECO:0000313" key="18">
    <source>
        <dbReference type="Proteomes" id="UP000515156"/>
    </source>
</evidence>
<keyword evidence="6 16" id="KW-0732">Signal</keyword>
<reference evidence="19" key="1">
    <citation type="submission" date="2025-08" db="UniProtKB">
        <authorList>
            <consortium name="RefSeq"/>
        </authorList>
    </citation>
    <scope>IDENTIFICATION</scope>
</reference>
<dbReference type="GO" id="GO:0048731">
    <property type="term" value="P:system development"/>
    <property type="evidence" value="ECO:0007669"/>
    <property type="project" value="UniProtKB-ARBA"/>
</dbReference>
<dbReference type="GeneID" id="115470585"/>
<dbReference type="Pfam" id="PF00019">
    <property type="entry name" value="TGF_beta"/>
    <property type="match status" value="1"/>
</dbReference>
<dbReference type="PROSITE" id="PS00250">
    <property type="entry name" value="TGF_BETA_1"/>
    <property type="match status" value="1"/>
</dbReference>
<protein>
    <recommendedName>
        <fullName evidence="3">Inhibin beta A chain</fullName>
    </recommendedName>
    <alternativeName>
        <fullName evidence="10">Activin beta-A chain</fullName>
    </alternativeName>
</protein>
<dbReference type="InterPro" id="IPR001111">
    <property type="entry name" value="TGF-b_propeptide"/>
</dbReference>
<keyword evidence="8" id="KW-1015">Disulfide bond</keyword>
<dbReference type="Gene3D" id="2.60.120.970">
    <property type="match status" value="1"/>
</dbReference>
<evidence type="ECO:0000256" key="6">
    <source>
        <dbReference type="ARBA" id="ARBA00022729"/>
    </source>
</evidence>
<dbReference type="GO" id="GO:0008083">
    <property type="term" value="F:growth factor activity"/>
    <property type="evidence" value="ECO:0007669"/>
    <property type="project" value="UniProtKB-KW"/>
</dbReference>
<dbReference type="InterPro" id="IPR001839">
    <property type="entry name" value="TGF-b_C"/>
</dbReference>
<feature type="signal peptide" evidence="16">
    <location>
        <begin position="1"/>
        <end position="20"/>
    </location>
</feature>
<keyword evidence="7 14" id="KW-0339">Growth factor</keyword>
<dbReference type="GO" id="GO:0048468">
    <property type="term" value="P:cell development"/>
    <property type="evidence" value="ECO:0007669"/>
    <property type="project" value="UniProtKB-ARBA"/>
</dbReference>
<dbReference type="PANTHER" id="PTHR11848">
    <property type="entry name" value="TGF-BETA FAMILY"/>
    <property type="match status" value="1"/>
</dbReference>
<evidence type="ECO:0000256" key="9">
    <source>
        <dbReference type="ARBA" id="ARBA00023180"/>
    </source>
</evidence>
<dbReference type="GO" id="GO:0048513">
    <property type="term" value="P:animal organ development"/>
    <property type="evidence" value="ECO:0007669"/>
    <property type="project" value="UniProtKB-ARBA"/>
</dbReference>
<dbReference type="FunFam" id="2.10.90.10:FF:000005">
    <property type="entry name" value="Inhibin beta A chain"/>
    <property type="match status" value="1"/>
</dbReference>
<dbReference type="GO" id="GO:0005125">
    <property type="term" value="F:cytokine activity"/>
    <property type="evidence" value="ECO:0007669"/>
    <property type="project" value="TreeGrafter"/>
</dbReference>
<dbReference type="InterPro" id="IPR017948">
    <property type="entry name" value="TGFb_CS"/>
</dbReference>
<sequence>MPLPLLRGFLLLLCWIIVRSSPTPGAEGQSEASDCPSCALAKLEQEASISQSDMVEAVKRHILNMLHLRDRPRITRPVPKAALLNAIKKLHVAKVGEDGGVEIEDDISRRAQMNERLEQTSEIITFAEAGPSKKVLHFEISKEGNNLSLVEQAELWLFLKLSKSNRSRTKVTIRLYQQQQRADLQGLEEEQRPERAKNEFLIAEKAVDTKRSGWHTFPISKSIQGLLDQGTTSLDIRIACSQCQETGATPVLVGKKKKKEGQEKEGGGITATSTGAGGEEEEKEQSHRPFLMILARQSEELPHRRRKRGLECDGKDNICCKKQFYVNFKDIGWHEWIIAPSGYHANYCEGDCPNHIAGTSGSSLSFHSTVVNHYRMRGHSPFTSIKSCCVPTKLRPMSMLYYDDRQNIIKKDIQNMIVEECGCS</sequence>
<dbReference type="InterPro" id="IPR000491">
    <property type="entry name" value="Inhibin_betaA"/>
</dbReference>
<dbReference type="SMART" id="SM00204">
    <property type="entry name" value="TGFB"/>
    <property type="match status" value="1"/>
</dbReference>
<proteinExistence type="inferred from homology"/>
<dbReference type="PRINTS" id="PR00670">
    <property type="entry name" value="INHIBINBA"/>
</dbReference>
<evidence type="ECO:0000256" key="4">
    <source>
        <dbReference type="ARBA" id="ARBA00022525"/>
    </source>
</evidence>
<evidence type="ECO:0000256" key="16">
    <source>
        <dbReference type="SAM" id="SignalP"/>
    </source>
</evidence>
<keyword evidence="18" id="KW-1185">Reference proteome</keyword>
<evidence type="ECO:0000256" key="5">
    <source>
        <dbReference type="ARBA" id="ARBA00022702"/>
    </source>
</evidence>
<comment type="function">
    <text evidence="11">Inhibins/activins are involved in regulating a number of diverse functions such as hypothalamic and pituitary hormone secretion, gonadal hormone secretion, germ cell development and maturation, erythroid differentiation, insulin secretion, nerve cell survival, embryonic axial development or bone growth, depending on their subunit composition.</text>
</comment>
<dbReference type="FunCoup" id="A0A6P7Y3P0">
    <property type="interactions" value="332"/>
</dbReference>
<evidence type="ECO:0000256" key="14">
    <source>
        <dbReference type="RuleBase" id="RU000354"/>
    </source>
</evidence>
<dbReference type="InterPro" id="IPR029034">
    <property type="entry name" value="Cystine-knot_cytokine"/>
</dbReference>